<protein>
    <recommendedName>
        <fullName evidence="4">Bacterial Ig-like domain-containing protein</fullName>
    </recommendedName>
</protein>
<feature type="chain" id="PRO_5018314797" description="Bacterial Ig-like domain-containing protein" evidence="1">
    <location>
        <begin position="25"/>
        <end position="430"/>
    </location>
</feature>
<accession>A0A3G9IG56</accession>
<keyword evidence="3" id="KW-1185">Reference proteome</keyword>
<organism evidence="2 3">
    <name type="scientific">Nocardioides baekrokdamisoli</name>
    <dbReference type="NCBI Taxonomy" id="1804624"/>
    <lineage>
        <taxon>Bacteria</taxon>
        <taxon>Bacillati</taxon>
        <taxon>Actinomycetota</taxon>
        <taxon>Actinomycetes</taxon>
        <taxon>Propionibacteriales</taxon>
        <taxon>Nocardioidaceae</taxon>
        <taxon>Nocardioides</taxon>
    </lineage>
</organism>
<name>A0A3G9IG56_9ACTN</name>
<evidence type="ECO:0000256" key="1">
    <source>
        <dbReference type="SAM" id="SignalP"/>
    </source>
</evidence>
<dbReference type="AlphaFoldDB" id="A0A3G9IG56"/>
<evidence type="ECO:0008006" key="4">
    <source>
        <dbReference type="Google" id="ProtNLM"/>
    </source>
</evidence>
<sequence length="430" mass="44243">MRRIVAVTLSAVALVATAMPSAGADTTTIARSLAVDLATFIAGGVPIDSAGCSADLFPASPPPTFGIANSPLDTLAPSTQRIWTQTFSNSSMTGGSYGPTIFPNSSADLAVFSTDVYNGTSGQAVIYYYNADGSGFIGRAPIAGTANAWAQVSGANLTYTWTPFDVDFNPSGATSTATISAFAVAHGQAAGGWNAALEFGCDAHNFAFQNVVFGDTPGNLQVTDYEDLTNDVVSKPSASFVASGGAVTIGGSSQYGGPSTATLSFHDPTMSAYATAKSNVAATSVDDLTCDMKTFICRNPFAGVGLHPKYNVVYRWCYGSTVAVQASCGSFATIHVQAVIAATYPSSVSNGRSFAVTGKVTPLRPGTQVTLWGKKGTTTVKLGTATLSSTGAYKVNATIRSTGSWTVWLTTPNDKYNAAGKSAAKSYSVR</sequence>
<feature type="signal peptide" evidence="1">
    <location>
        <begin position="1"/>
        <end position="24"/>
    </location>
</feature>
<dbReference type="RefSeq" id="WP_125569344.1">
    <property type="nucleotide sequence ID" value="NZ_AP019307.1"/>
</dbReference>
<proteinExistence type="predicted"/>
<dbReference type="KEGG" id="nbe:Back2_22540"/>
<dbReference type="EMBL" id="AP019307">
    <property type="protein sequence ID" value="BBH17967.1"/>
    <property type="molecule type" value="Genomic_DNA"/>
</dbReference>
<evidence type="ECO:0000313" key="3">
    <source>
        <dbReference type="Proteomes" id="UP000271573"/>
    </source>
</evidence>
<dbReference type="OrthoDB" id="3774480at2"/>
<dbReference type="Proteomes" id="UP000271573">
    <property type="component" value="Chromosome"/>
</dbReference>
<reference evidence="2 3" key="1">
    <citation type="submission" date="2018-11" db="EMBL/GenBank/DDBJ databases">
        <title>Complete genome sequence of Nocardioides baekrokdamisoli strain KCTC 39748.</title>
        <authorList>
            <person name="Kang S.W."/>
            <person name="Lee K.C."/>
            <person name="Kim K.K."/>
            <person name="Kim J.S."/>
            <person name="Kim D.S."/>
            <person name="Ko S.H."/>
            <person name="Yang S.H."/>
            <person name="Shin Y.K."/>
            <person name="Lee J.S."/>
        </authorList>
    </citation>
    <scope>NUCLEOTIDE SEQUENCE [LARGE SCALE GENOMIC DNA]</scope>
    <source>
        <strain evidence="2 3">KCTC 39748</strain>
    </source>
</reference>
<evidence type="ECO:0000313" key="2">
    <source>
        <dbReference type="EMBL" id="BBH17967.1"/>
    </source>
</evidence>
<keyword evidence="1" id="KW-0732">Signal</keyword>
<gene>
    <name evidence="2" type="ORF">Back2_22540</name>
</gene>